<dbReference type="EMBL" id="QVFV01000011">
    <property type="protein sequence ID" value="RZM74912.1"/>
    <property type="molecule type" value="Genomic_DNA"/>
</dbReference>
<dbReference type="Gene3D" id="1.10.1520.10">
    <property type="entry name" value="Ribonuclease III domain"/>
    <property type="match status" value="1"/>
</dbReference>
<reference evidence="8 9" key="1">
    <citation type="submission" date="2018-11" db="EMBL/GenBank/DDBJ databases">
        <title>Whole genome sequencing of an environmental sample.</title>
        <authorList>
            <person name="Sarangi A.N."/>
            <person name="Singh D."/>
            <person name="Tripathy S."/>
        </authorList>
    </citation>
    <scope>NUCLEOTIDE SEQUENCE [LARGE SCALE GENOMIC DNA]</scope>
    <source>
        <strain evidence="8 9">Lakshadweep</strain>
    </source>
</reference>
<dbReference type="GO" id="GO:0006364">
    <property type="term" value="P:rRNA processing"/>
    <property type="evidence" value="ECO:0007669"/>
    <property type="project" value="UniProtKB-UniRule"/>
</dbReference>
<keyword evidence="6" id="KW-0699">rRNA-binding</keyword>
<keyword evidence="2 6" id="KW-0698">rRNA processing</keyword>
<evidence type="ECO:0000313" key="9">
    <source>
        <dbReference type="Proteomes" id="UP000292459"/>
    </source>
</evidence>
<dbReference type="HAMAP" id="MF_01468">
    <property type="entry name" value="RNase_Mini_III"/>
    <property type="match status" value="1"/>
</dbReference>
<dbReference type="GO" id="GO:0004525">
    <property type="term" value="F:ribonuclease III activity"/>
    <property type="evidence" value="ECO:0007669"/>
    <property type="project" value="InterPro"/>
</dbReference>
<protein>
    <recommendedName>
        <fullName evidence="6">Mini-ribonuclease 3</fullName>
        <shortName evidence="6">Mini-3</shortName>
        <shortName evidence="6">Mini-RNase 3</shortName>
        <ecNumber evidence="6">3.1.26.-</ecNumber>
    </recommendedName>
    <alternativeName>
        <fullName evidence="6">Mini-RNase III</fullName>
        <shortName evidence="6">Mini-III</shortName>
    </alternativeName>
</protein>
<dbReference type="Pfam" id="PF00636">
    <property type="entry name" value="Ribonuclease_3"/>
    <property type="match status" value="1"/>
</dbReference>
<dbReference type="PANTHER" id="PTHR34276">
    <property type="entry name" value="MINI-RIBONUCLEASE 3"/>
    <property type="match status" value="1"/>
</dbReference>
<dbReference type="SUPFAM" id="SSF69065">
    <property type="entry name" value="RNase III domain-like"/>
    <property type="match status" value="1"/>
</dbReference>
<comment type="similarity">
    <text evidence="6">Belongs to the MrnC RNase family.</text>
</comment>
<dbReference type="SMART" id="SM00535">
    <property type="entry name" value="RIBOc"/>
    <property type="match status" value="1"/>
</dbReference>
<dbReference type="InterPro" id="IPR036389">
    <property type="entry name" value="RNase_III_sf"/>
</dbReference>
<keyword evidence="1 6" id="KW-0690">Ribosome biogenesis</keyword>
<comment type="function">
    <text evidence="6">Involved in correct processing of both the 5' and 3' ends of 23S rRNA precursor. Processes 30S rRNA precursor transcript even in absence of ribonuclease 3 (Rnc); Rnc processes 30S rRNA into smaller rRNA precursors.</text>
</comment>
<evidence type="ECO:0000256" key="1">
    <source>
        <dbReference type="ARBA" id="ARBA00022517"/>
    </source>
</evidence>
<keyword evidence="5 6" id="KW-0378">Hydrolase</keyword>
<dbReference type="GO" id="GO:0005737">
    <property type="term" value="C:cytoplasm"/>
    <property type="evidence" value="ECO:0007669"/>
    <property type="project" value="UniProtKB-SubCell"/>
</dbReference>
<comment type="cofactor">
    <cofactor evidence="6">
        <name>Mg(2+)</name>
        <dbReference type="ChEBI" id="CHEBI:18420"/>
    </cofactor>
</comment>
<keyword evidence="6" id="KW-0963">Cytoplasm</keyword>
<dbReference type="PANTHER" id="PTHR34276:SF1">
    <property type="entry name" value="MINI-RIBONUCLEASE 3"/>
    <property type="match status" value="1"/>
</dbReference>
<feature type="active site" evidence="6">
    <location>
        <position position="34"/>
    </location>
</feature>
<dbReference type="AlphaFoldDB" id="A0A4Q7E4F0"/>
<dbReference type="Proteomes" id="UP000292459">
    <property type="component" value="Unassembled WGS sequence"/>
</dbReference>
<keyword evidence="6" id="KW-0694">RNA-binding</keyword>
<organism evidence="8 9">
    <name type="scientific">Leptolyngbya iicbica LK</name>
    <dbReference type="NCBI Taxonomy" id="2294035"/>
    <lineage>
        <taxon>Bacteria</taxon>
        <taxon>Bacillati</taxon>
        <taxon>Cyanobacteriota</taxon>
        <taxon>Cyanophyceae</taxon>
        <taxon>Leptolyngbyales</taxon>
        <taxon>Leptolyngbyaceae</taxon>
        <taxon>Leptolyngbya group</taxon>
        <taxon>Leptolyngbya</taxon>
        <taxon>Leptolyngbya iicbica</taxon>
    </lineage>
</organism>
<evidence type="ECO:0000256" key="6">
    <source>
        <dbReference type="HAMAP-Rule" id="MF_01468"/>
    </source>
</evidence>
<evidence type="ECO:0000259" key="7">
    <source>
        <dbReference type="SMART" id="SM00535"/>
    </source>
</evidence>
<dbReference type="EC" id="3.1.26.-" evidence="6"/>
<sequence>MPLEGLLCPTQGLAQYSEQQLRSLSPLALAYIGDAVFELFVRSRLLWPPQQVRTFHRQVVSHVRAEQQAQYLECLQPYLSAAEKDILRRARNAASGRKVRASLRDYRQATALEALLGYLYLTDAQRLIEILSYLPITPEVIPAEATQP</sequence>
<dbReference type="InterPro" id="IPR008226">
    <property type="entry name" value="Mini3_fam"/>
</dbReference>
<dbReference type="OrthoDB" id="46571at2"/>
<gene>
    <name evidence="6" type="primary">mrnC</name>
    <name evidence="8" type="ORF">DYY88_22650</name>
</gene>
<accession>A0A4Q7E4F0</accession>
<evidence type="ECO:0000256" key="3">
    <source>
        <dbReference type="ARBA" id="ARBA00022722"/>
    </source>
</evidence>
<feature type="domain" description="RNase III" evidence="7">
    <location>
        <begin position="5"/>
        <end position="142"/>
    </location>
</feature>
<name>A0A4Q7E4F0_9CYAN</name>
<keyword evidence="9" id="KW-1185">Reference proteome</keyword>
<evidence type="ECO:0000256" key="5">
    <source>
        <dbReference type="ARBA" id="ARBA00022801"/>
    </source>
</evidence>
<comment type="subunit">
    <text evidence="6">Homodimer.</text>
</comment>
<keyword evidence="6" id="KW-0460">Magnesium</keyword>
<evidence type="ECO:0000256" key="4">
    <source>
        <dbReference type="ARBA" id="ARBA00022759"/>
    </source>
</evidence>
<comment type="caution">
    <text evidence="8">The sequence shown here is derived from an EMBL/GenBank/DDBJ whole genome shotgun (WGS) entry which is preliminary data.</text>
</comment>
<comment type="subcellular location">
    <subcellularLocation>
        <location evidence="6">Cytoplasm</location>
    </subcellularLocation>
</comment>
<evidence type="ECO:0000313" key="8">
    <source>
        <dbReference type="EMBL" id="RZM74912.1"/>
    </source>
</evidence>
<keyword evidence="3 6" id="KW-0540">Nuclease</keyword>
<evidence type="ECO:0000256" key="2">
    <source>
        <dbReference type="ARBA" id="ARBA00022552"/>
    </source>
</evidence>
<dbReference type="GO" id="GO:0019843">
    <property type="term" value="F:rRNA binding"/>
    <property type="evidence" value="ECO:0007669"/>
    <property type="project" value="UniProtKB-UniRule"/>
</dbReference>
<keyword evidence="4 6" id="KW-0255">Endonuclease</keyword>
<dbReference type="InterPro" id="IPR000999">
    <property type="entry name" value="RNase_III_dom"/>
</dbReference>
<proteinExistence type="inferred from homology"/>